<dbReference type="Pfam" id="PF00621">
    <property type="entry name" value="RhoGEF"/>
    <property type="match status" value="1"/>
</dbReference>
<evidence type="ECO:0000256" key="4">
    <source>
        <dbReference type="PROSITE-ProRule" id="PRU00192"/>
    </source>
</evidence>
<dbReference type="InterPro" id="IPR000219">
    <property type="entry name" value="DH_dom"/>
</dbReference>
<dbReference type="SMART" id="SM00325">
    <property type="entry name" value="RhoGEF"/>
    <property type="match status" value="1"/>
</dbReference>
<dbReference type="GO" id="GO:0035025">
    <property type="term" value="P:positive regulation of Rho protein signal transduction"/>
    <property type="evidence" value="ECO:0007669"/>
    <property type="project" value="TreeGrafter"/>
</dbReference>
<keyword evidence="8" id="KW-1185">Reference proteome</keyword>
<feature type="domain" description="DH" evidence="6">
    <location>
        <begin position="235"/>
        <end position="417"/>
    </location>
</feature>
<dbReference type="InterPro" id="IPR001452">
    <property type="entry name" value="SH3_domain"/>
</dbReference>
<evidence type="ECO:0000313" key="8">
    <source>
        <dbReference type="Proteomes" id="UP001211907"/>
    </source>
</evidence>
<organism evidence="7 8">
    <name type="scientific">Physocladia obscura</name>
    <dbReference type="NCBI Taxonomy" id="109957"/>
    <lineage>
        <taxon>Eukaryota</taxon>
        <taxon>Fungi</taxon>
        <taxon>Fungi incertae sedis</taxon>
        <taxon>Chytridiomycota</taxon>
        <taxon>Chytridiomycota incertae sedis</taxon>
        <taxon>Chytridiomycetes</taxon>
        <taxon>Chytridiales</taxon>
        <taxon>Chytriomycetaceae</taxon>
        <taxon>Physocladia</taxon>
    </lineage>
</organism>
<dbReference type="GO" id="GO:0005085">
    <property type="term" value="F:guanyl-nucleotide exchange factor activity"/>
    <property type="evidence" value="ECO:0007669"/>
    <property type="project" value="InterPro"/>
</dbReference>
<evidence type="ECO:0000313" key="7">
    <source>
        <dbReference type="EMBL" id="KAJ3106795.1"/>
    </source>
</evidence>
<dbReference type="InterPro" id="IPR001849">
    <property type="entry name" value="PH_domain"/>
</dbReference>
<dbReference type="SMART" id="SM00326">
    <property type="entry name" value="SH3"/>
    <property type="match status" value="2"/>
</dbReference>
<reference evidence="7" key="1">
    <citation type="submission" date="2020-05" db="EMBL/GenBank/DDBJ databases">
        <title>Phylogenomic resolution of chytrid fungi.</title>
        <authorList>
            <person name="Stajich J.E."/>
            <person name="Amses K."/>
            <person name="Simmons R."/>
            <person name="Seto K."/>
            <person name="Myers J."/>
            <person name="Bonds A."/>
            <person name="Quandt C.A."/>
            <person name="Barry K."/>
            <person name="Liu P."/>
            <person name="Grigoriev I."/>
            <person name="Longcore J.E."/>
            <person name="James T.Y."/>
        </authorList>
    </citation>
    <scope>NUCLEOTIDE SEQUENCE</scope>
    <source>
        <strain evidence="7">JEL0513</strain>
    </source>
</reference>
<feature type="non-terminal residue" evidence="7">
    <location>
        <position position="571"/>
    </location>
</feature>
<dbReference type="Gene3D" id="2.30.30.40">
    <property type="entry name" value="SH3 Domains"/>
    <property type="match status" value="2"/>
</dbReference>
<evidence type="ECO:0000259" key="5">
    <source>
        <dbReference type="PROSITE" id="PS50002"/>
    </source>
</evidence>
<sequence>PVSQNNKSKFTDAFSVPEPAPILFKVQCLFDFAPNRPDDLGLSADDVVEIEKEDGDWLYGFKSEKPSEKGWFPRNFTEPYEPNKKKAEKPAVVPAAVAAHDPIGVALALYDYAPLRDDELALSAGQSVTIFDKSGGAWWDVMNDFGARGLVPASYVQEESAESASVVPPPPEKEYSLRVSTNSSFGGHDAFLSANVPSMSRGSASQGAVSSEGFQHWVSVVNPALMAQLSTEERKRQEAIFELIQTEFHYLRDLQLIVEVFYQPLGQFLSDTEISSIFSNIEDILMVNTVIFSDFESAQIGSQYVVNNIGELFQKHADALNCYATYCGNQGVASRMLQKKRSEIPALQDFLKNCQRNPRCRSLDLSSFLLQPMQRITRYIILLKQILHYTPPEHQEYESILRAVDMADRVAERVNVAVMAVESRDKLEAIEAQVDFAGSDFMRVDITGPSTYGGPRGYLFESALSKSKSGKKLYGYMLSDMILLVQPQSSGLGLFKNSNFAYVMYHAPILIHQATLRDVPRAMIGTKDVGNVDETTFQIVQGDEVITLKAPSASIKNKWLTHHENALRALR</sequence>
<dbReference type="Proteomes" id="UP001211907">
    <property type="component" value="Unassembled WGS sequence"/>
</dbReference>
<dbReference type="CDD" id="cd00174">
    <property type="entry name" value="SH3"/>
    <property type="match status" value="1"/>
</dbReference>
<evidence type="ECO:0000256" key="3">
    <source>
        <dbReference type="ARBA" id="ARBA00022490"/>
    </source>
</evidence>
<feature type="domain" description="SH3" evidence="5">
    <location>
        <begin position="21"/>
        <end position="82"/>
    </location>
</feature>
<dbReference type="InterPro" id="IPR035899">
    <property type="entry name" value="DBL_dom_sf"/>
</dbReference>
<accession>A0AAD5SVW6</accession>
<proteinExistence type="predicted"/>
<keyword evidence="2 4" id="KW-0728">SH3 domain</keyword>
<comment type="caution">
    <text evidence="7">The sequence shown here is derived from an EMBL/GenBank/DDBJ whole genome shotgun (WGS) entry which is preliminary data.</text>
</comment>
<dbReference type="SUPFAM" id="SSF48065">
    <property type="entry name" value="DBL homology domain (DH-domain)"/>
    <property type="match status" value="1"/>
</dbReference>
<evidence type="ECO:0000256" key="1">
    <source>
        <dbReference type="ARBA" id="ARBA00004496"/>
    </source>
</evidence>
<evidence type="ECO:0000256" key="2">
    <source>
        <dbReference type="ARBA" id="ARBA00022443"/>
    </source>
</evidence>
<dbReference type="AlphaFoldDB" id="A0AAD5SVW6"/>
<dbReference type="PANTHER" id="PTHR46006:SF6">
    <property type="entry name" value="INTERSECTIN-2 ISOFORM X1"/>
    <property type="match status" value="1"/>
</dbReference>
<feature type="domain" description="SH3" evidence="5">
    <location>
        <begin position="101"/>
        <end position="161"/>
    </location>
</feature>
<gene>
    <name evidence="7" type="ORF">HK100_003680</name>
</gene>
<dbReference type="Gene3D" id="2.30.29.30">
    <property type="entry name" value="Pleckstrin-homology domain (PH domain)/Phosphotyrosine-binding domain (PTB)"/>
    <property type="match status" value="1"/>
</dbReference>
<dbReference type="InterPro" id="IPR011993">
    <property type="entry name" value="PH-like_dom_sf"/>
</dbReference>
<dbReference type="SUPFAM" id="SSF50729">
    <property type="entry name" value="PH domain-like"/>
    <property type="match status" value="1"/>
</dbReference>
<dbReference type="Pfam" id="PF16652">
    <property type="entry name" value="PH_13"/>
    <property type="match status" value="1"/>
</dbReference>
<dbReference type="GO" id="GO:0005737">
    <property type="term" value="C:cytoplasm"/>
    <property type="evidence" value="ECO:0007669"/>
    <property type="project" value="UniProtKB-SubCell"/>
</dbReference>
<dbReference type="Pfam" id="PF14604">
    <property type="entry name" value="SH3_9"/>
    <property type="match status" value="1"/>
</dbReference>
<dbReference type="Gene3D" id="1.20.900.10">
    <property type="entry name" value="Dbl homology (DH) domain"/>
    <property type="match status" value="1"/>
</dbReference>
<evidence type="ECO:0000259" key="6">
    <source>
        <dbReference type="PROSITE" id="PS50010"/>
    </source>
</evidence>
<dbReference type="PROSITE" id="PS50010">
    <property type="entry name" value="DH_2"/>
    <property type="match status" value="1"/>
</dbReference>
<dbReference type="CDD" id="cd00160">
    <property type="entry name" value="RhoGEF"/>
    <property type="match status" value="1"/>
</dbReference>
<dbReference type="PANTHER" id="PTHR46006">
    <property type="entry name" value="RHO GUANINE NUCLEOTIDE EXCHANGE FACTOR AT 64C, ISOFORM A"/>
    <property type="match status" value="1"/>
</dbReference>
<dbReference type="PROSITE" id="PS50002">
    <property type="entry name" value="SH3"/>
    <property type="match status" value="2"/>
</dbReference>
<dbReference type="InterPro" id="IPR051480">
    <property type="entry name" value="Endocytic_GEF_Adapter"/>
</dbReference>
<dbReference type="EMBL" id="JADGJH010001935">
    <property type="protein sequence ID" value="KAJ3106795.1"/>
    <property type="molecule type" value="Genomic_DNA"/>
</dbReference>
<name>A0AAD5SVW6_9FUNG</name>
<dbReference type="SUPFAM" id="SSF50044">
    <property type="entry name" value="SH3-domain"/>
    <property type="match status" value="2"/>
</dbReference>
<comment type="subcellular location">
    <subcellularLocation>
        <location evidence="1">Cytoplasm</location>
    </subcellularLocation>
</comment>
<dbReference type="InterPro" id="IPR036028">
    <property type="entry name" value="SH3-like_dom_sf"/>
</dbReference>
<keyword evidence="3" id="KW-0963">Cytoplasm</keyword>
<protein>
    <submittedName>
        <fullName evidence="7">Uncharacterized protein</fullName>
    </submittedName>
</protein>
<dbReference type="Pfam" id="PF07653">
    <property type="entry name" value="SH3_2"/>
    <property type="match status" value="1"/>
</dbReference>